<dbReference type="InterPro" id="IPR035437">
    <property type="entry name" value="SNase_OB-fold_sf"/>
</dbReference>
<feature type="domain" description="Tudor" evidence="2">
    <location>
        <begin position="734"/>
        <end position="794"/>
    </location>
</feature>
<dbReference type="PROSITE" id="PS50304">
    <property type="entry name" value="TUDOR"/>
    <property type="match status" value="2"/>
</dbReference>
<organism evidence="3 5">
    <name type="scientific">Didymodactylos carnosus</name>
    <dbReference type="NCBI Taxonomy" id="1234261"/>
    <lineage>
        <taxon>Eukaryota</taxon>
        <taxon>Metazoa</taxon>
        <taxon>Spiralia</taxon>
        <taxon>Gnathifera</taxon>
        <taxon>Rotifera</taxon>
        <taxon>Eurotatoria</taxon>
        <taxon>Bdelloidea</taxon>
        <taxon>Philodinida</taxon>
        <taxon>Philodinidae</taxon>
        <taxon>Didymodactylos</taxon>
    </lineage>
</organism>
<feature type="compositionally biased region" description="Polar residues" evidence="1">
    <location>
        <begin position="984"/>
        <end position="1011"/>
    </location>
</feature>
<protein>
    <recommendedName>
        <fullName evidence="2">Tudor domain-containing protein</fullName>
    </recommendedName>
</protein>
<keyword evidence="5" id="KW-1185">Reference proteome</keyword>
<feature type="compositionally biased region" description="Low complexity" evidence="1">
    <location>
        <begin position="1431"/>
        <end position="1442"/>
    </location>
</feature>
<name>A0A813RWJ0_9BILA</name>
<feature type="region of interest" description="Disordered" evidence="1">
    <location>
        <begin position="1407"/>
        <end position="1448"/>
    </location>
</feature>
<feature type="region of interest" description="Disordered" evidence="1">
    <location>
        <begin position="1233"/>
        <end position="1304"/>
    </location>
</feature>
<feature type="region of interest" description="Disordered" evidence="1">
    <location>
        <begin position="966"/>
        <end position="1011"/>
    </location>
</feature>
<comment type="caution">
    <text evidence="3">The sequence shown here is derived from an EMBL/GenBank/DDBJ whole genome shotgun (WGS) entry which is preliminary data.</text>
</comment>
<dbReference type="Gene3D" id="2.30.30.140">
    <property type="match status" value="3"/>
</dbReference>
<dbReference type="SUPFAM" id="SSF63748">
    <property type="entry name" value="Tudor/PWWP/MBT"/>
    <property type="match status" value="3"/>
</dbReference>
<feature type="compositionally biased region" description="Polar residues" evidence="1">
    <location>
        <begin position="1407"/>
        <end position="1424"/>
    </location>
</feature>
<reference evidence="3" key="1">
    <citation type="submission" date="2021-02" db="EMBL/GenBank/DDBJ databases">
        <authorList>
            <person name="Nowell W R."/>
        </authorList>
    </citation>
    <scope>NUCLEOTIDE SEQUENCE</scope>
</reference>
<dbReference type="PANTHER" id="PTHR22948">
    <property type="entry name" value="TUDOR DOMAIN CONTAINING PROTEIN"/>
    <property type="match status" value="1"/>
</dbReference>
<dbReference type="EMBL" id="CAJOBC010000318">
    <property type="protein sequence ID" value="CAF3570881.1"/>
    <property type="molecule type" value="Genomic_DNA"/>
</dbReference>
<dbReference type="PANTHER" id="PTHR22948:SF29">
    <property type="entry name" value="FI02030P-RELATED"/>
    <property type="match status" value="1"/>
</dbReference>
<feature type="region of interest" description="Disordered" evidence="1">
    <location>
        <begin position="1325"/>
        <end position="1380"/>
    </location>
</feature>
<accession>A0A813RWJ0</accession>
<evidence type="ECO:0000259" key="2">
    <source>
        <dbReference type="PROSITE" id="PS50304"/>
    </source>
</evidence>
<evidence type="ECO:0000313" key="5">
    <source>
        <dbReference type="Proteomes" id="UP000663829"/>
    </source>
</evidence>
<feature type="region of interest" description="Disordered" evidence="1">
    <location>
        <begin position="334"/>
        <end position="359"/>
    </location>
</feature>
<feature type="compositionally biased region" description="Polar residues" evidence="1">
    <location>
        <begin position="1269"/>
        <end position="1279"/>
    </location>
</feature>
<proteinExistence type="predicted"/>
<feature type="region of interest" description="Disordered" evidence="1">
    <location>
        <begin position="243"/>
        <end position="286"/>
    </location>
</feature>
<feature type="region of interest" description="Disordered" evidence="1">
    <location>
        <begin position="176"/>
        <end position="198"/>
    </location>
</feature>
<sequence length="1448" mass="165003">MLHASILFNERQVNCLLPQNPSVDEVYDTIAHNLPSATKQENIVQLYDPALEEYFDLNEDNLQSWMSMSSKYKENMKLQIIQGGLKNKNSDINDFNTETELQNGYTQKLPDDAMIAVFEKLRKDIHNFVTLVQSLNRTAECICQEFDSAVAKFRCQSKENSLTMVQQFNTSTTRLPPYSTKHCQPQSFASSLEPKQQSTPNTYANIAVTAASSSIPISSSTTKMNNSANILQQKTDNHFKPISVPQSTTPATNVARVHPQPTMTNNYNNSNIVTSPNSQDTSNQTQQLLASTIQSLDGPSAFNVKKMSEQNASQKQQTVHYPCEDIRFKDVLASSPSSAQPQFVPSHQQRKQQSSTEEQIEMTNNATNNGVHQDSDISNPTMQQLQFPDVNILRQIYKTGDDLQTTVSIAVNPSYFYMQNIKYLDDFTQMVDSMNEYYSESDPPRVKYFPPEFGFCAARYTVDERWYRARVKRYINETTIEAFYLDYGNYEDVSIDQVRPLDPVFATLPAQAICASAEILPSSDNVAWSRQAICQFSSDTLNKTFDVRILQEPSDIWPMHFSHLFFGEYMAWSWFFLQDIAENLITSKMAIQSSVTEIISMLAPRLNRQDYTLYNLPDEILIAQKHPKRSNEVVAADILQSQRKTQGSVSRNEKTASTSTMNIITKPSSRITSLPSITLNLKDNLGSCHVTSATSPTHFFIQLEEQNSFQYLYEQIQDIYIEQISCDKVQRLKNIQKDSVGVGKNPKDQRYYRVQVISLDREKKNVLALCIDFGDYCSISAQSLYELLPEYRQIPPQTIKCRLSSVKPIEEDWTRESIVTFNKFFGGHSHKSLRFRVAKTCPSTIKLGDQPLQITLFDLSTSGKPVSINEILVQKKLALPDECYEQEIRAAYEAITDVDDIKRQRIIQYIEQQRQLNETTYSKEQEAHLLHTEKAEHFHPPLPISHFQQIPQQQSLKCPPLYSHQLNEEQTPTSDGNTGGSGTKGFSIQHPQSSTKTTTSHRISSDSEQMASVKHQSTVLLQPFLPTIEPELSVWYAVEVTYVRSPSDFFIRFPYGTDYSLGRGAEPLPIPDDLESEQNVELNNLQRHMAEKYDLRRNIATQIMVSKDELVAIKYQSRWYRGRVIEFKDSVSFALVDFVDQGDRRELGTGSMRRLDSDFQHLPCQAYNCRLFGVNATEDWNIQDTDLFKKKIRDKILFARKVEEPNFVQLVDRVDGIITSFDTFWNKLHHTNRMQQQQIPQHDHGQSHQHQRKSSSQQSKTGTTVSQQPTVHQYQLNEVSQHPPLPPPPSQQRQQSYNSTQKPSFVPISSVTTAAADIVNNYLQNHPQSDDQLQRSVVSSRPVKNERFSNLVHTGYGSSNGNGSNGSGNSGGSSKKTQSKEPLKFVSAGFTHVQQETAHLSPNAQLEQIQQRAQHRIQPTNTTVPKEIRHYQQQQYEQEQNNGSDTDP</sequence>
<feature type="domain" description="Tudor" evidence="2">
    <location>
        <begin position="449"/>
        <end position="508"/>
    </location>
</feature>
<feature type="compositionally biased region" description="Gly residues" evidence="1">
    <location>
        <begin position="1358"/>
        <end position="1371"/>
    </location>
</feature>
<dbReference type="OrthoDB" id="341421at2759"/>
<feature type="compositionally biased region" description="Polar residues" evidence="1">
    <location>
        <begin position="261"/>
        <end position="286"/>
    </location>
</feature>
<dbReference type="InterPro" id="IPR002999">
    <property type="entry name" value="Tudor"/>
</dbReference>
<feature type="compositionally biased region" description="Low complexity" evidence="1">
    <location>
        <begin position="1254"/>
        <end position="1268"/>
    </location>
</feature>
<dbReference type="FunFam" id="2.30.30.140:FF:000018">
    <property type="entry name" value="Serine/threonine-protein kinase 31"/>
    <property type="match status" value="1"/>
</dbReference>
<evidence type="ECO:0000313" key="4">
    <source>
        <dbReference type="EMBL" id="CAF3570881.1"/>
    </source>
</evidence>
<dbReference type="Pfam" id="PF00567">
    <property type="entry name" value="TUDOR"/>
    <property type="match status" value="3"/>
</dbReference>
<dbReference type="EMBL" id="CAJNOQ010000318">
    <property type="protein sequence ID" value="CAF0786953.1"/>
    <property type="molecule type" value="Genomic_DNA"/>
</dbReference>
<dbReference type="SMART" id="SM00333">
    <property type="entry name" value="TUDOR"/>
    <property type="match status" value="3"/>
</dbReference>
<feature type="compositionally biased region" description="Polar residues" evidence="1">
    <location>
        <begin position="966"/>
        <end position="976"/>
    </location>
</feature>
<dbReference type="Gene3D" id="2.40.50.90">
    <property type="match status" value="1"/>
</dbReference>
<gene>
    <name evidence="3" type="ORF">GPM918_LOCUS2788</name>
    <name evidence="4" type="ORF">SRO942_LOCUS2788</name>
</gene>
<evidence type="ECO:0000256" key="1">
    <source>
        <dbReference type="SAM" id="MobiDB-lite"/>
    </source>
</evidence>
<dbReference type="Proteomes" id="UP000681722">
    <property type="component" value="Unassembled WGS sequence"/>
</dbReference>
<dbReference type="Proteomes" id="UP000663829">
    <property type="component" value="Unassembled WGS sequence"/>
</dbReference>
<dbReference type="InterPro" id="IPR050621">
    <property type="entry name" value="Tudor_domain_containing"/>
</dbReference>
<evidence type="ECO:0000313" key="3">
    <source>
        <dbReference type="EMBL" id="CAF0786953.1"/>
    </source>
</evidence>
<feature type="compositionally biased region" description="Polar residues" evidence="1">
    <location>
        <begin position="181"/>
        <end position="198"/>
    </location>
</feature>